<dbReference type="Pfam" id="PF01135">
    <property type="entry name" value="PCMT"/>
    <property type="match status" value="1"/>
</dbReference>
<dbReference type="Gene3D" id="3.40.50.150">
    <property type="entry name" value="Vaccinia Virus protein VP39"/>
    <property type="match status" value="1"/>
</dbReference>
<dbReference type="SUPFAM" id="SSF53335">
    <property type="entry name" value="S-adenosyl-L-methionine-dependent methyltransferases"/>
    <property type="match status" value="1"/>
</dbReference>
<dbReference type="Proteomes" id="UP000183685">
    <property type="component" value="Unassembled WGS sequence"/>
</dbReference>
<reference evidence="1 2" key="1">
    <citation type="submission" date="2016-10" db="EMBL/GenBank/DDBJ databases">
        <authorList>
            <person name="de Groot N.N."/>
        </authorList>
    </citation>
    <scope>NUCLEOTIDE SEQUENCE [LARGE SCALE GENOMIC DNA]</scope>
    <source>
        <strain evidence="1 2">CGMCC 1.9109</strain>
    </source>
</reference>
<accession>A0A1G6ZUF2</accession>
<sequence length="254" mass="28180">MLKKLALMLVGGAVLITVPIPLSAQSDHSGYTIRRALVHPARPEDDKAVDPFRRPLDVLLFAGLEPGMHVLDVNSGSGYYTEIMARVVGPDGRVYAHNGAVNWSFVKDAAERRYRGPLLNITPIHNGREEVDLPEASVDMVMIALAYHDYWFKHAARKEAEDIPAILASFHKALKPGGTLLVIDHVGKPRSTAEDINQYHRVDPQMVRGQLEAAGFIFAAESDLLANPEDNPLSSPYDPARYGRTNRFIFKFTK</sequence>
<dbReference type="STRING" id="637679.GCA_001550055_01900"/>
<dbReference type="OrthoDB" id="9342567at2"/>
<name>A0A1G6ZUF2_9PROT</name>
<dbReference type="CDD" id="cd02440">
    <property type="entry name" value="AdoMet_MTases"/>
    <property type="match status" value="1"/>
</dbReference>
<dbReference type="InterPro" id="IPR029063">
    <property type="entry name" value="SAM-dependent_MTases_sf"/>
</dbReference>
<keyword evidence="1" id="KW-0808">Transferase</keyword>
<keyword evidence="2" id="KW-1185">Reference proteome</keyword>
<proteinExistence type="predicted"/>
<dbReference type="GO" id="GO:0032259">
    <property type="term" value="P:methylation"/>
    <property type="evidence" value="ECO:0007669"/>
    <property type="project" value="UniProtKB-KW"/>
</dbReference>
<evidence type="ECO:0000313" key="2">
    <source>
        <dbReference type="Proteomes" id="UP000183685"/>
    </source>
</evidence>
<dbReference type="EMBL" id="FNAK01000004">
    <property type="protein sequence ID" value="SDE06140.1"/>
    <property type="molecule type" value="Genomic_DNA"/>
</dbReference>
<organism evidence="1 2">
    <name type="scientific">Kordiimonas lacus</name>
    <dbReference type="NCBI Taxonomy" id="637679"/>
    <lineage>
        <taxon>Bacteria</taxon>
        <taxon>Pseudomonadati</taxon>
        <taxon>Pseudomonadota</taxon>
        <taxon>Alphaproteobacteria</taxon>
        <taxon>Kordiimonadales</taxon>
        <taxon>Kordiimonadaceae</taxon>
        <taxon>Kordiimonas</taxon>
    </lineage>
</organism>
<dbReference type="InterPro" id="IPR016980">
    <property type="entry name" value="S-AdoMet-dep_MeTrfase_Alr7345"/>
</dbReference>
<dbReference type="AlphaFoldDB" id="A0A1G6ZUF2"/>
<protein>
    <submittedName>
        <fullName evidence="1">Predicted methyltransferase</fullName>
    </submittedName>
</protein>
<dbReference type="GO" id="GO:0008168">
    <property type="term" value="F:methyltransferase activity"/>
    <property type="evidence" value="ECO:0007669"/>
    <property type="project" value="UniProtKB-KW"/>
</dbReference>
<gene>
    <name evidence="1" type="ORF">SAMN04488071_1955</name>
</gene>
<dbReference type="RefSeq" id="WP_068304263.1">
    <property type="nucleotide sequence ID" value="NZ_FNAK01000004.1"/>
</dbReference>
<keyword evidence="1" id="KW-0489">Methyltransferase</keyword>
<evidence type="ECO:0000313" key="1">
    <source>
        <dbReference type="EMBL" id="SDE06140.1"/>
    </source>
</evidence>
<dbReference type="PIRSF" id="PIRSF031679">
    <property type="entry name" value="Mtase_Alr7345_prd"/>
    <property type="match status" value="1"/>
</dbReference>